<proteinExistence type="inferred from homology"/>
<protein>
    <submittedName>
        <fullName evidence="2">Sulfur reduction protein DsrE</fullName>
    </submittedName>
</protein>
<keyword evidence="3" id="KW-1185">Reference proteome</keyword>
<dbReference type="Gene3D" id="3.40.1260.10">
    <property type="entry name" value="DsrEFH-like"/>
    <property type="match status" value="1"/>
</dbReference>
<dbReference type="EMBL" id="JAAAWO010000005">
    <property type="protein sequence ID" value="NDW15668.1"/>
    <property type="molecule type" value="Genomic_DNA"/>
</dbReference>
<accession>A0A6N9TLX2</accession>
<dbReference type="PANTHER" id="PTHR38780:SF1">
    <property type="entry name" value="PROTEIN TUSC"/>
    <property type="match status" value="1"/>
</dbReference>
<dbReference type="InterPro" id="IPR027396">
    <property type="entry name" value="DsrEFH-like"/>
</dbReference>
<dbReference type="InterPro" id="IPR017462">
    <property type="entry name" value="Sulphur_relay_TusC/DsrF"/>
</dbReference>
<dbReference type="Pfam" id="PF02635">
    <property type="entry name" value="DsrE"/>
    <property type="match status" value="1"/>
</dbReference>
<dbReference type="PANTHER" id="PTHR38780">
    <property type="entry name" value="PROTEIN TUSC"/>
    <property type="match status" value="1"/>
</dbReference>
<comment type="caution">
    <text evidence="2">The sequence shown here is derived from an EMBL/GenBank/DDBJ whole genome shotgun (WGS) entry which is preliminary data.</text>
</comment>
<evidence type="ECO:0000313" key="3">
    <source>
        <dbReference type="Proteomes" id="UP000471381"/>
    </source>
</evidence>
<name>A0A6N9TLX2_9ALTE</name>
<gene>
    <name evidence="2" type="ORF">GTQ48_09065</name>
</gene>
<reference evidence="2 3" key="1">
    <citation type="submission" date="2020-01" db="EMBL/GenBank/DDBJ databases">
        <title>Genomes of bacteria type strains.</title>
        <authorList>
            <person name="Chen J."/>
            <person name="Zhu S."/>
            <person name="Yang J."/>
        </authorList>
    </citation>
    <scope>NUCLEOTIDE SEQUENCE [LARGE SCALE GENOMIC DNA]</scope>
    <source>
        <strain evidence="2 3">LMG 24078</strain>
    </source>
</reference>
<evidence type="ECO:0000313" key="2">
    <source>
        <dbReference type="EMBL" id="NDW15668.1"/>
    </source>
</evidence>
<dbReference type="Proteomes" id="UP000471381">
    <property type="component" value="Unassembled WGS sequence"/>
</dbReference>
<dbReference type="InterPro" id="IPR003787">
    <property type="entry name" value="Sulphur_relay_DsrE/F-like"/>
</dbReference>
<organism evidence="2 3">
    <name type="scientific">Alteromonas genovensis</name>
    <dbReference type="NCBI Taxonomy" id="471225"/>
    <lineage>
        <taxon>Bacteria</taxon>
        <taxon>Pseudomonadati</taxon>
        <taxon>Pseudomonadota</taxon>
        <taxon>Gammaproteobacteria</taxon>
        <taxon>Alteromonadales</taxon>
        <taxon>Alteromonadaceae</taxon>
        <taxon>Alteromonas/Salinimonas group</taxon>
        <taxon>Alteromonas</taxon>
    </lineage>
</organism>
<dbReference type="SUPFAM" id="SSF75169">
    <property type="entry name" value="DsrEFH-like"/>
    <property type="match status" value="1"/>
</dbReference>
<comment type="similarity">
    <text evidence="1">Belongs to the DsrF/TusC family.</text>
</comment>
<dbReference type="AlphaFoldDB" id="A0A6N9TLX2"/>
<sequence length="122" mass="13395">MASLLIRFTQSPYGSAFSQDGLDFALAATNYGHTVHVLFEGEGVLQLVQTESTKGIKNHSKRLASMPFFDIEECFICKDSVDAFAIDSVLLNTGLIEELEGQLLSASQRLALIQRADHVVTF</sequence>
<dbReference type="RefSeq" id="WP_163106390.1">
    <property type="nucleotide sequence ID" value="NZ_JAAAWO010000005.1"/>
</dbReference>
<evidence type="ECO:0000256" key="1">
    <source>
        <dbReference type="ARBA" id="ARBA00005996"/>
    </source>
</evidence>